<organism evidence="2 3">
    <name type="scientific">Kocuria marina subsp. indica</name>
    <dbReference type="NCBI Taxonomy" id="1049583"/>
    <lineage>
        <taxon>Bacteria</taxon>
        <taxon>Bacillati</taxon>
        <taxon>Actinomycetota</taxon>
        <taxon>Actinomycetes</taxon>
        <taxon>Micrococcales</taxon>
        <taxon>Micrococcaceae</taxon>
        <taxon>Kocuria</taxon>
    </lineage>
</organism>
<evidence type="ECO:0000313" key="3">
    <source>
        <dbReference type="Proteomes" id="UP000471026"/>
    </source>
</evidence>
<dbReference type="Proteomes" id="UP000471026">
    <property type="component" value="Unassembled WGS sequence"/>
</dbReference>
<dbReference type="AlphaFoldDB" id="A0A6N9QWN5"/>
<feature type="region of interest" description="Disordered" evidence="1">
    <location>
        <begin position="120"/>
        <end position="192"/>
    </location>
</feature>
<comment type="caution">
    <text evidence="2">The sequence shown here is derived from an EMBL/GenBank/DDBJ whole genome shotgun (WGS) entry which is preliminary data.</text>
</comment>
<dbReference type="GO" id="GO:0003677">
    <property type="term" value="F:DNA binding"/>
    <property type="evidence" value="ECO:0007669"/>
    <property type="project" value="UniProtKB-KW"/>
</dbReference>
<gene>
    <name evidence="2" type="ORF">GKZ75_03500</name>
</gene>
<reference evidence="2 3" key="1">
    <citation type="submission" date="2019-11" db="EMBL/GenBank/DDBJ databases">
        <title>Draft genome sequence of Kocuria indica DP-K7, a methyl red degrading Actinobacterium.</title>
        <authorList>
            <person name="Kumaran S."/>
            <person name="Tischler D."/>
            <person name="Ngo A.C.R."/>
            <person name="Schultes F."/>
        </authorList>
    </citation>
    <scope>NUCLEOTIDE SEQUENCE [LARGE SCALE GENOMIC DNA]</scope>
    <source>
        <strain evidence="2 3">DP-K7</strain>
    </source>
</reference>
<evidence type="ECO:0000256" key="1">
    <source>
        <dbReference type="SAM" id="MobiDB-lite"/>
    </source>
</evidence>
<feature type="compositionally biased region" description="Basic and acidic residues" evidence="1">
    <location>
        <begin position="120"/>
        <end position="135"/>
    </location>
</feature>
<sequence>MAEEAHPEQAPEPEADVRQSFKGRIVSTPSLDTTSTGKAKFYAKVEQRHWNYESDGTYTRLPNSYHDLVAYKGAAVRAYKNLLRGDYFIAEGRMEEYTSKSTGEMKERFVATGLGHDMAHTRYDVDRSPRREVAERAAGQQTPERDTSHQRAPEPEGARSRPAQPPPGPREQVSAFEASARRPVQQPPAMGL</sequence>
<feature type="compositionally biased region" description="Basic and acidic residues" evidence="1">
    <location>
        <begin position="1"/>
        <end position="19"/>
    </location>
</feature>
<proteinExistence type="predicted"/>
<dbReference type="RefSeq" id="WP_162228823.1">
    <property type="nucleotide sequence ID" value="NZ_WMHZ01000004.1"/>
</dbReference>
<dbReference type="EMBL" id="WMHZ01000004">
    <property type="protein sequence ID" value="NDO77324.1"/>
    <property type="molecule type" value="Genomic_DNA"/>
</dbReference>
<evidence type="ECO:0000313" key="2">
    <source>
        <dbReference type="EMBL" id="NDO77324.1"/>
    </source>
</evidence>
<accession>A0A6N9QWN5</accession>
<keyword evidence="2" id="KW-0238">DNA-binding</keyword>
<dbReference type="Gene3D" id="2.40.50.140">
    <property type="entry name" value="Nucleic acid-binding proteins"/>
    <property type="match status" value="1"/>
</dbReference>
<dbReference type="SUPFAM" id="SSF50249">
    <property type="entry name" value="Nucleic acid-binding proteins"/>
    <property type="match status" value="1"/>
</dbReference>
<dbReference type="InterPro" id="IPR012340">
    <property type="entry name" value="NA-bd_OB-fold"/>
</dbReference>
<protein>
    <submittedName>
        <fullName evidence="2">Single-stranded DNA-binding protein</fullName>
    </submittedName>
</protein>
<feature type="compositionally biased region" description="Basic and acidic residues" evidence="1">
    <location>
        <begin position="143"/>
        <end position="159"/>
    </location>
</feature>
<feature type="region of interest" description="Disordered" evidence="1">
    <location>
        <begin position="1"/>
        <end position="32"/>
    </location>
</feature>
<name>A0A6N9QWN5_9MICC</name>